<sequence length="192" mass="20771">MVHSDSMSPTSPRIWSKLSRRWELNKSLAEGHQTFPADPHYALGPAKSVRLSPPPADPTHHQMVISGQLKVEESPAPLQEMGSRAYASQPKHPGIGPPRSPLSSTTFVHHLRPPPNPLCTSPSRFPLQVVGHWGMASRLSFGLGLAGSRKEQPGHQALRRVPAPGLAPGWDPGYAVLGDVTCLDILVLMKDS</sequence>
<evidence type="ECO:0000256" key="1">
    <source>
        <dbReference type="SAM" id="MobiDB-lite"/>
    </source>
</evidence>
<name>A0AAV9RI10_9TELE</name>
<dbReference type="AlphaFoldDB" id="A0AAV9RI10"/>
<gene>
    <name evidence="2" type="ORF">CRENBAI_022660</name>
</gene>
<feature type="region of interest" description="Disordered" evidence="1">
    <location>
        <begin position="78"/>
        <end position="109"/>
    </location>
</feature>
<evidence type="ECO:0000313" key="3">
    <source>
        <dbReference type="Proteomes" id="UP001311232"/>
    </source>
</evidence>
<proteinExistence type="predicted"/>
<reference evidence="2 3" key="1">
    <citation type="submission" date="2021-06" db="EMBL/GenBank/DDBJ databases">
        <authorList>
            <person name="Palmer J.M."/>
        </authorList>
    </citation>
    <scope>NUCLEOTIDE SEQUENCE [LARGE SCALE GENOMIC DNA]</scope>
    <source>
        <strain evidence="2 3">MEX-2019</strain>
        <tissue evidence="2">Muscle</tissue>
    </source>
</reference>
<evidence type="ECO:0000313" key="2">
    <source>
        <dbReference type="EMBL" id="KAK5608648.1"/>
    </source>
</evidence>
<protein>
    <submittedName>
        <fullName evidence="2">Uncharacterized protein</fullName>
    </submittedName>
</protein>
<dbReference type="Proteomes" id="UP001311232">
    <property type="component" value="Unassembled WGS sequence"/>
</dbReference>
<accession>A0AAV9RI10</accession>
<feature type="region of interest" description="Disordered" evidence="1">
    <location>
        <begin position="33"/>
        <end position="61"/>
    </location>
</feature>
<keyword evidence="3" id="KW-1185">Reference proteome</keyword>
<comment type="caution">
    <text evidence="2">The sequence shown here is derived from an EMBL/GenBank/DDBJ whole genome shotgun (WGS) entry which is preliminary data.</text>
</comment>
<dbReference type="EMBL" id="JAHHUM010001794">
    <property type="protein sequence ID" value="KAK5608648.1"/>
    <property type="molecule type" value="Genomic_DNA"/>
</dbReference>
<organism evidence="2 3">
    <name type="scientific">Crenichthys baileyi</name>
    <name type="common">White River springfish</name>
    <dbReference type="NCBI Taxonomy" id="28760"/>
    <lineage>
        <taxon>Eukaryota</taxon>
        <taxon>Metazoa</taxon>
        <taxon>Chordata</taxon>
        <taxon>Craniata</taxon>
        <taxon>Vertebrata</taxon>
        <taxon>Euteleostomi</taxon>
        <taxon>Actinopterygii</taxon>
        <taxon>Neopterygii</taxon>
        <taxon>Teleostei</taxon>
        <taxon>Neoteleostei</taxon>
        <taxon>Acanthomorphata</taxon>
        <taxon>Ovalentaria</taxon>
        <taxon>Atherinomorphae</taxon>
        <taxon>Cyprinodontiformes</taxon>
        <taxon>Goodeidae</taxon>
        <taxon>Crenichthys</taxon>
    </lineage>
</organism>